<evidence type="ECO:0000313" key="1">
    <source>
        <dbReference type="EMBL" id="KAH1056735.1"/>
    </source>
</evidence>
<dbReference type="AlphaFoldDB" id="A0A9D3UT85"/>
<sequence>MTFNLGKMSYPFEIELRDFEEGRRESLVNDLFRFLFHPVHRSSKETLQEAMHKGDEYFIACSSSPNYLQLRNSMLVSAMCYSKAPKMNNNDVMSDFLLRLPLKDLKMINVFVDNILATEFSYAAVADVEKIANTTFVVYISDVDNVVVIFT</sequence>
<name>A0A9D3UT85_9ROSI</name>
<organism evidence="1 2">
    <name type="scientific">Gossypium stocksii</name>
    <dbReference type="NCBI Taxonomy" id="47602"/>
    <lineage>
        <taxon>Eukaryota</taxon>
        <taxon>Viridiplantae</taxon>
        <taxon>Streptophyta</taxon>
        <taxon>Embryophyta</taxon>
        <taxon>Tracheophyta</taxon>
        <taxon>Spermatophyta</taxon>
        <taxon>Magnoliopsida</taxon>
        <taxon>eudicotyledons</taxon>
        <taxon>Gunneridae</taxon>
        <taxon>Pentapetalae</taxon>
        <taxon>rosids</taxon>
        <taxon>malvids</taxon>
        <taxon>Malvales</taxon>
        <taxon>Malvaceae</taxon>
        <taxon>Malvoideae</taxon>
        <taxon>Gossypium</taxon>
    </lineage>
</organism>
<gene>
    <name evidence="1" type="ORF">J1N35_034800</name>
</gene>
<proteinExistence type="predicted"/>
<comment type="caution">
    <text evidence="1">The sequence shown here is derived from an EMBL/GenBank/DDBJ whole genome shotgun (WGS) entry which is preliminary data.</text>
</comment>
<accession>A0A9D3UT85</accession>
<dbReference type="EMBL" id="JAIQCV010000010">
    <property type="protein sequence ID" value="KAH1056735.1"/>
    <property type="molecule type" value="Genomic_DNA"/>
</dbReference>
<dbReference type="Proteomes" id="UP000828251">
    <property type="component" value="Unassembled WGS sequence"/>
</dbReference>
<keyword evidence="2" id="KW-1185">Reference proteome</keyword>
<reference evidence="1 2" key="1">
    <citation type="journal article" date="2021" name="Plant Biotechnol. J.">
        <title>Multi-omics assisted identification of the key and species-specific regulatory components of drought-tolerant mechanisms in Gossypium stocksii.</title>
        <authorList>
            <person name="Yu D."/>
            <person name="Ke L."/>
            <person name="Zhang D."/>
            <person name="Wu Y."/>
            <person name="Sun Y."/>
            <person name="Mei J."/>
            <person name="Sun J."/>
            <person name="Sun Y."/>
        </authorList>
    </citation>
    <scope>NUCLEOTIDE SEQUENCE [LARGE SCALE GENOMIC DNA]</scope>
    <source>
        <strain evidence="2">cv. E1</strain>
        <tissue evidence="1">Leaf</tissue>
    </source>
</reference>
<protein>
    <submittedName>
        <fullName evidence="1">Uncharacterized protein</fullName>
    </submittedName>
</protein>
<evidence type="ECO:0000313" key="2">
    <source>
        <dbReference type="Proteomes" id="UP000828251"/>
    </source>
</evidence>